<dbReference type="InterPro" id="IPR013589">
    <property type="entry name" value="Bac_transglu_N"/>
</dbReference>
<dbReference type="KEGG" id="ccos:Pan44_05650"/>
<dbReference type="InterPro" id="IPR002931">
    <property type="entry name" value="Transglutaminase-like"/>
</dbReference>
<dbReference type="RefSeq" id="WP_145027002.1">
    <property type="nucleotide sequence ID" value="NZ_CP036271.1"/>
</dbReference>
<gene>
    <name evidence="2" type="ORF">Pan44_05650</name>
</gene>
<dbReference type="OrthoDB" id="9787782at2"/>
<feature type="domain" description="Transglutaminase-like" evidence="1">
    <location>
        <begin position="174"/>
        <end position="239"/>
    </location>
</feature>
<dbReference type="PANTHER" id="PTHR33490">
    <property type="entry name" value="BLR5614 PROTEIN-RELATED"/>
    <property type="match status" value="1"/>
</dbReference>
<evidence type="ECO:0000259" key="1">
    <source>
        <dbReference type="SMART" id="SM00460"/>
    </source>
</evidence>
<dbReference type="InterPro" id="IPR038765">
    <property type="entry name" value="Papain-like_cys_pep_sf"/>
</dbReference>
<dbReference type="Pfam" id="PF01841">
    <property type="entry name" value="Transglut_core"/>
    <property type="match status" value="1"/>
</dbReference>
<sequence length="287" mass="32154">MKRLRIEHRTTYTYPRPVQLGRHRLVIRPREGHDLRVESMTLEISPAHRRVWTCDVFGNNVVIVDFLEATTQLEIFSDVVVRRTTLFPDFGLHERGRIAWPVVYDPLEQAATSIYLNPTYPDDIPQVRAWLQAELPPPEPLDAEDMVGHLTQLIQKKIQYQRRSEKGVQSPAETLRLGSGSCRDMATLMMDACRSLGIASRFVSGYLDCAASEAGRAATHAWNEVYFPAYGWRGFDPTIGQPTSTAHVTAGVSNHPRGVMPVAGMFLGGQDDRGLLSVTVKVERLSG</sequence>
<dbReference type="Gene3D" id="3.10.620.30">
    <property type="match status" value="1"/>
</dbReference>
<name>A0A517S8X2_9PLAN</name>
<dbReference type="AlphaFoldDB" id="A0A517S8X2"/>
<dbReference type="Proteomes" id="UP000315700">
    <property type="component" value="Chromosome"/>
</dbReference>
<organism evidence="2 3">
    <name type="scientific">Caulifigura coniformis</name>
    <dbReference type="NCBI Taxonomy" id="2527983"/>
    <lineage>
        <taxon>Bacteria</taxon>
        <taxon>Pseudomonadati</taxon>
        <taxon>Planctomycetota</taxon>
        <taxon>Planctomycetia</taxon>
        <taxon>Planctomycetales</taxon>
        <taxon>Planctomycetaceae</taxon>
        <taxon>Caulifigura</taxon>
    </lineage>
</organism>
<dbReference type="SMART" id="SM00460">
    <property type="entry name" value="TGc"/>
    <property type="match status" value="1"/>
</dbReference>
<dbReference type="PANTHER" id="PTHR33490:SF1">
    <property type="entry name" value="SLL1233 PROTEIN"/>
    <property type="match status" value="1"/>
</dbReference>
<dbReference type="InParanoid" id="A0A517S8X2"/>
<reference evidence="2 3" key="1">
    <citation type="submission" date="2019-02" db="EMBL/GenBank/DDBJ databases">
        <title>Deep-cultivation of Planctomycetes and their phenomic and genomic characterization uncovers novel biology.</title>
        <authorList>
            <person name="Wiegand S."/>
            <person name="Jogler M."/>
            <person name="Boedeker C."/>
            <person name="Pinto D."/>
            <person name="Vollmers J."/>
            <person name="Rivas-Marin E."/>
            <person name="Kohn T."/>
            <person name="Peeters S.H."/>
            <person name="Heuer A."/>
            <person name="Rast P."/>
            <person name="Oberbeckmann S."/>
            <person name="Bunk B."/>
            <person name="Jeske O."/>
            <person name="Meyerdierks A."/>
            <person name="Storesund J.E."/>
            <person name="Kallscheuer N."/>
            <person name="Luecker S."/>
            <person name="Lage O.M."/>
            <person name="Pohl T."/>
            <person name="Merkel B.J."/>
            <person name="Hornburger P."/>
            <person name="Mueller R.-W."/>
            <person name="Bruemmer F."/>
            <person name="Labrenz M."/>
            <person name="Spormann A.M."/>
            <person name="Op den Camp H."/>
            <person name="Overmann J."/>
            <person name="Amann R."/>
            <person name="Jetten M.S.M."/>
            <person name="Mascher T."/>
            <person name="Medema M.H."/>
            <person name="Devos D.P."/>
            <person name="Kaster A.-K."/>
            <person name="Ovreas L."/>
            <person name="Rohde M."/>
            <person name="Galperin M.Y."/>
            <person name="Jogler C."/>
        </authorList>
    </citation>
    <scope>NUCLEOTIDE SEQUENCE [LARGE SCALE GENOMIC DNA]</scope>
    <source>
        <strain evidence="2 3">Pan44</strain>
    </source>
</reference>
<proteinExistence type="predicted"/>
<dbReference type="Pfam" id="PF08379">
    <property type="entry name" value="Bact_transglu_N"/>
    <property type="match status" value="1"/>
</dbReference>
<protein>
    <submittedName>
        <fullName evidence="2">Transglutaminase-like superfamily protein</fullName>
    </submittedName>
</protein>
<dbReference type="SUPFAM" id="SSF54001">
    <property type="entry name" value="Cysteine proteinases"/>
    <property type="match status" value="1"/>
</dbReference>
<keyword evidence="3" id="KW-1185">Reference proteome</keyword>
<evidence type="ECO:0000313" key="2">
    <source>
        <dbReference type="EMBL" id="QDT52553.1"/>
    </source>
</evidence>
<dbReference type="EMBL" id="CP036271">
    <property type="protein sequence ID" value="QDT52553.1"/>
    <property type="molecule type" value="Genomic_DNA"/>
</dbReference>
<accession>A0A517S8X2</accession>
<evidence type="ECO:0000313" key="3">
    <source>
        <dbReference type="Proteomes" id="UP000315700"/>
    </source>
</evidence>